<organism evidence="6 7">
    <name type="scientific">Cyclostephanos tholiformis</name>
    <dbReference type="NCBI Taxonomy" id="382380"/>
    <lineage>
        <taxon>Eukaryota</taxon>
        <taxon>Sar</taxon>
        <taxon>Stramenopiles</taxon>
        <taxon>Ochrophyta</taxon>
        <taxon>Bacillariophyta</taxon>
        <taxon>Coscinodiscophyceae</taxon>
        <taxon>Thalassiosirophycidae</taxon>
        <taxon>Stephanodiscales</taxon>
        <taxon>Stephanodiscaceae</taxon>
        <taxon>Cyclostephanos</taxon>
    </lineage>
</organism>
<keyword evidence="3" id="KW-0736">Signalosome</keyword>
<dbReference type="SUPFAM" id="SSF46785">
    <property type="entry name" value="Winged helix' DNA-binding domain"/>
    <property type="match status" value="1"/>
</dbReference>
<dbReference type="EMBL" id="JALLPB020000143">
    <property type="protein sequence ID" value="KAL3816543.1"/>
    <property type="molecule type" value="Genomic_DNA"/>
</dbReference>
<evidence type="ECO:0000256" key="4">
    <source>
        <dbReference type="SAM" id="MobiDB-lite"/>
    </source>
</evidence>
<dbReference type="InterPro" id="IPR000717">
    <property type="entry name" value="PCI_dom"/>
</dbReference>
<feature type="domain" description="PCI" evidence="5">
    <location>
        <begin position="197"/>
        <end position="399"/>
    </location>
</feature>
<dbReference type="InterPro" id="IPR036388">
    <property type="entry name" value="WH-like_DNA-bd_sf"/>
</dbReference>
<reference evidence="6 7" key="1">
    <citation type="submission" date="2024-10" db="EMBL/GenBank/DDBJ databases">
        <title>Updated reference genomes for cyclostephanoid diatoms.</title>
        <authorList>
            <person name="Roberts W.R."/>
            <person name="Alverson A.J."/>
        </authorList>
    </citation>
    <scope>NUCLEOTIDE SEQUENCE [LARGE SCALE GENOMIC DNA]</scope>
    <source>
        <strain evidence="6 7">AJA228-03</strain>
    </source>
</reference>
<dbReference type="PANTHER" id="PTHR10855">
    <property type="entry name" value="26S PROTEASOME NON-ATPASE REGULATORY SUBUNIT 12/COP9 SIGNALOSOME COMPLEX SUBUNIT 4"/>
    <property type="match status" value="1"/>
</dbReference>
<evidence type="ECO:0000259" key="5">
    <source>
        <dbReference type="PROSITE" id="PS50250"/>
    </source>
</evidence>
<dbReference type="Pfam" id="PF01399">
    <property type="entry name" value="PCI"/>
    <property type="match status" value="1"/>
</dbReference>
<gene>
    <name evidence="6" type="ORF">ACHAXA_011842</name>
</gene>
<feature type="compositionally biased region" description="Basic and acidic residues" evidence="4">
    <location>
        <begin position="182"/>
        <end position="195"/>
    </location>
</feature>
<dbReference type="InterPro" id="IPR040134">
    <property type="entry name" value="PSMD12/CSN4"/>
</dbReference>
<evidence type="ECO:0000256" key="3">
    <source>
        <dbReference type="ARBA" id="ARBA00022790"/>
    </source>
</evidence>
<comment type="similarity">
    <text evidence="1">Belongs to the CSN4 family.</text>
</comment>
<dbReference type="Gene3D" id="1.10.10.10">
    <property type="entry name" value="Winged helix-like DNA-binding domain superfamily/Winged helix DNA-binding domain"/>
    <property type="match status" value="1"/>
</dbReference>
<dbReference type="SMART" id="SM00088">
    <property type="entry name" value="PINT"/>
    <property type="match status" value="1"/>
</dbReference>
<dbReference type="Proteomes" id="UP001530377">
    <property type="component" value="Unassembled WGS sequence"/>
</dbReference>
<evidence type="ECO:0000313" key="7">
    <source>
        <dbReference type="Proteomes" id="UP001530377"/>
    </source>
</evidence>
<dbReference type="GO" id="GO:0008180">
    <property type="term" value="C:COP9 signalosome"/>
    <property type="evidence" value="ECO:0007669"/>
    <property type="project" value="UniProtKB-KW"/>
</dbReference>
<sequence length="442" mass="48229">MDDLIQSVTAAIQSSDHVRLSSIFASSRWQSLGQGEQRALSAHFVKTVTSSSSTFLPGGFRVPSTMSVISTTLNHLPPMVEGAADSILRHRIFDFMVDEVGDYGAAARYLSGLRMEEHDATSVYYMTPVDRCDVFVKIAECYLEVDLSVEAEGAVTRAGTIIESAGIGIGGLSSSSSSSDPAGKEHDDGGGGASKVEEERTITLILRYKSTYARVLDINRKFLQAALKYHDLSTAYLHTDAVDADDLLIMLGRAVTCAILSPNSAQRQRLLGLVYKDERLPQLDAIPEFQSHSSVLTKMYLNRIVQKRELEIFESSLASHQKAVMADGLTIVERGVLEHNMVAVSQLYTSIYFNQLGELLGVVDAAKAERVAAKMISDGSLSGSIDEVEGILYFASPGVKKGSTLHWDETITSFCVQLNKVTDAVRSSFRAHNHEETSKEQC</sequence>
<protein>
    <recommendedName>
        <fullName evidence="2">COP9 signalosome complex subunit 4</fullName>
    </recommendedName>
</protein>
<dbReference type="InterPro" id="IPR036390">
    <property type="entry name" value="WH_DNA-bd_sf"/>
</dbReference>
<evidence type="ECO:0000256" key="1">
    <source>
        <dbReference type="ARBA" id="ARBA00010417"/>
    </source>
</evidence>
<dbReference type="PANTHER" id="PTHR10855:SF2">
    <property type="entry name" value="COP9 SIGNALOSOME COMPLEX SUBUNIT 4"/>
    <property type="match status" value="1"/>
</dbReference>
<keyword evidence="7" id="KW-1185">Reference proteome</keyword>
<evidence type="ECO:0000313" key="6">
    <source>
        <dbReference type="EMBL" id="KAL3816543.1"/>
    </source>
</evidence>
<comment type="caution">
    <text evidence="6">The sequence shown here is derived from an EMBL/GenBank/DDBJ whole genome shotgun (WGS) entry which is preliminary data.</text>
</comment>
<evidence type="ECO:0000256" key="2">
    <source>
        <dbReference type="ARBA" id="ARBA00014881"/>
    </source>
</evidence>
<dbReference type="PROSITE" id="PS50250">
    <property type="entry name" value="PCI"/>
    <property type="match status" value="1"/>
</dbReference>
<name>A0ABD3RWG8_9STRA</name>
<proteinExistence type="inferred from homology"/>
<accession>A0ABD3RWG8</accession>
<feature type="region of interest" description="Disordered" evidence="4">
    <location>
        <begin position="172"/>
        <end position="195"/>
    </location>
</feature>
<dbReference type="AlphaFoldDB" id="A0ABD3RWG8"/>